<reference evidence="2" key="1">
    <citation type="submission" date="2018-01" db="EMBL/GenBank/DDBJ databases">
        <title>Rubneribacter badeniensis gen. nov., sp. nov., and Colonibacter rubneri, gen. nov., sp. nov., WGS of new members of the Eggerthellaceae.</title>
        <authorList>
            <person name="Danylec N."/>
            <person name="Stoll D.A."/>
            <person name="Doetsch A."/>
            <person name="Kulling S.E."/>
            <person name="Huch M."/>
        </authorList>
    </citation>
    <scope>NUCLEOTIDE SEQUENCE [LARGE SCALE GENOMIC DNA]</scope>
    <source>
        <strain evidence="2">ResAG-96</strain>
    </source>
</reference>
<sequence length="133" mass="14794">MKDKTQVFPLDQEHHVCTRLSHSFEVATTASSILKEILSRNVSNPNNAGKARRDREAGVGKSIGSCIYAEQAVTSLRYSLMAACLLHDVGNPPFGHFGEKVIGSWFSENEAKYRPKIPMPHNPKKKPRPTFGM</sequence>
<dbReference type="EMBL" id="PPEK01000001">
    <property type="protein sequence ID" value="PNV68597.1"/>
    <property type="molecule type" value="Genomic_DNA"/>
</dbReference>
<gene>
    <name evidence="1" type="ORF">C2L71_01020</name>
</gene>
<dbReference type="Gene3D" id="1.10.3210.10">
    <property type="entry name" value="Hypothetical protein af1432"/>
    <property type="match status" value="1"/>
</dbReference>
<dbReference type="AlphaFoldDB" id="A0A2K2UE37"/>
<proteinExistence type="predicted"/>
<dbReference type="OrthoDB" id="9803619at2"/>
<evidence type="ECO:0000313" key="1">
    <source>
        <dbReference type="EMBL" id="PNV68597.1"/>
    </source>
</evidence>
<name>A0A2K2UE37_9ACTN</name>
<organism evidence="1 2">
    <name type="scientific">Enteroscipio rubneri</name>
    <dbReference type="NCBI Taxonomy" id="2070686"/>
    <lineage>
        <taxon>Bacteria</taxon>
        <taxon>Bacillati</taxon>
        <taxon>Actinomycetota</taxon>
        <taxon>Coriobacteriia</taxon>
        <taxon>Eggerthellales</taxon>
        <taxon>Eggerthellaceae</taxon>
        <taxon>Enteroscipio</taxon>
    </lineage>
</organism>
<dbReference type="SUPFAM" id="SSF109604">
    <property type="entry name" value="HD-domain/PDEase-like"/>
    <property type="match status" value="1"/>
</dbReference>
<keyword evidence="2" id="KW-1185">Reference proteome</keyword>
<protein>
    <submittedName>
        <fullName evidence="1">Uncharacterized protein</fullName>
    </submittedName>
</protein>
<evidence type="ECO:0000313" key="2">
    <source>
        <dbReference type="Proteomes" id="UP000236197"/>
    </source>
</evidence>
<dbReference type="Proteomes" id="UP000236197">
    <property type="component" value="Unassembled WGS sequence"/>
</dbReference>
<comment type="caution">
    <text evidence="1">The sequence shown here is derived from an EMBL/GenBank/DDBJ whole genome shotgun (WGS) entry which is preliminary data.</text>
</comment>
<accession>A0A2K2UE37</accession>